<keyword evidence="12" id="KW-1185">Reference proteome</keyword>
<dbReference type="SUPFAM" id="SSF53383">
    <property type="entry name" value="PLP-dependent transferases"/>
    <property type="match status" value="1"/>
</dbReference>
<dbReference type="Gene3D" id="3.90.1150.10">
    <property type="entry name" value="Aspartate Aminotransferase, domain 1"/>
    <property type="match status" value="1"/>
</dbReference>
<dbReference type="PANTHER" id="PTHR21152:SF40">
    <property type="entry name" value="ALANINE--GLYOXYLATE AMINOTRANSFERASE"/>
    <property type="match status" value="1"/>
</dbReference>
<dbReference type="InterPro" id="IPR015421">
    <property type="entry name" value="PyrdxlP-dep_Trfase_major"/>
</dbReference>
<dbReference type="InterPro" id="IPR000192">
    <property type="entry name" value="Aminotrans_V_dom"/>
</dbReference>
<comment type="cofactor">
    <cofactor evidence="1 6 8 10">
        <name>pyridoxal 5'-phosphate</name>
        <dbReference type="ChEBI" id="CHEBI:597326"/>
    </cofactor>
</comment>
<evidence type="ECO:0000256" key="7">
    <source>
        <dbReference type="PIRSR" id="PIRSR000524-1"/>
    </source>
</evidence>
<dbReference type="EC" id="2.6.1.44" evidence="6"/>
<evidence type="ECO:0000256" key="10">
    <source>
        <dbReference type="RuleBase" id="RU004504"/>
    </source>
</evidence>
<sequence length="365" mass="40246">MPPMVVEGLTQPLLGHLHPEFLEIMDDVKSGIQYVFQTNNPLTFAVSGSGHAGMECAIMNLLDQGETILVVQNGVWGQRAADLSDRLGLNVRKLVVPEGEVISVEDFSEAVDNYRPQVAFLCHGESSTGVAHPLERFGDICNAYDCLFLVDVVASLGGAPFHADDLKVDCVYSATQKVLNCPPGLAPISFSEKALKKMLNRKKRVPSFYLDALELGNYWGCFDEPRRYHHTAPISLVYALREGLSFVAQEGIKNLVERHQKNAKLFYAALKELGLEPYVQNENYRLPCLTTVRVPDGVDWKAVQSKLMAQGYEIAGGLGPTAGKIWRIGTFGVNSNPEDIEALKLALKSALYEQKEEKTHLKAAI</sequence>
<dbReference type="PROSITE" id="PS00595">
    <property type="entry name" value="AA_TRANSFER_CLASS_5"/>
    <property type="match status" value="1"/>
</dbReference>
<dbReference type="InterPro" id="IPR015424">
    <property type="entry name" value="PyrdxlP-dep_Trfase"/>
</dbReference>
<dbReference type="WBParaSite" id="scaffold13154_cov270.g16741">
    <property type="protein sequence ID" value="scaffold13154_cov270.g16741"/>
    <property type="gene ID" value="scaffold13154_cov270.g16741"/>
</dbReference>
<keyword evidence="4" id="KW-0808">Transferase</keyword>
<evidence type="ECO:0000313" key="13">
    <source>
        <dbReference type="WBParaSite" id="scaffold13154_cov270.g16741"/>
    </source>
</evidence>
<evidence type="ECO:0000313" key="12">
    <source>
        <dbReference type="Proteomes" id="UP000887561"/>
    </source>
</evidence>
<dbReference type="GO" id="GO:0019265">
    <property type="term" value="P:glycine biosynthetic process, by transamination of glyoxylate"/>
    <property type="evidence" value="ECO:0007669"/>
    <property type="project" value="TreeGrafter"/>
</dbReference>
<dbReference type="PIRSF" id="PIRSF000524">
    <property type="entry name" value="SPT"/>
    <property type="match status" value="1"/>
</dbReference>
<proteinExistence type="inferred from homology"/>
<organism evidence="12 13">
    <name type="scientific">Meloidogyne javanica</name>
    <name type="common">Root-knot nematode worm</name>
    <dbReference type="NCBI Taxonomy" id="6303"/>
    <lineage>
        <taxon>Eukaryota</taxon>
        <taxon>Metazoa</taxon>
        <taxon>Ecdysozoa</taxon>
        <taxon>Nematoda</taxon>
        <taxon>Chromadorea</taxon>
        <taxon>Rhabditida</taxon>
        <taxon>Tylenchina</taxon>
        <taxon>Tylenchomorpha</taxon>
        <taxon>Tylenchoidea</taxon>
        <taxon>Meloidogynidae</taxon>
        <taxon>Meloidogyninae</taxon>
        <taxon>Meloidogyne</taxon>
        <taxon>Meloidogyne incognita group</taxon>
    </lineage>
</organism>
<dbReference type="InterPro" id="IPR015422">
    <property type="entry name" value="PyrdxlP-dep_Trfase_small"/>
</dbReference>
<dbReference type="InterPro" id="IPR020578">
    <property type="entry name" value="Aminotrans_V_PyrdxlP_BS"/>
</dbReference>
<dbReference type="FunFam" id="3.40.640.10:FF:000027">
    <property type="entry name" value="Serine--pyruvate aminotransferase, mitochondrial"/>
    <property type="match status" value="1"/>
</dbReference>
<feature type="binding site" evidence="7">
    <location>
        <position position="327"/>
    </location>
    <ligand>
        <name>substrate</name>
    </ligand>
</feature>
<accession>A0A915LKC9</accession>
<dbReference type="GO" id="GO:0008453">
    <property type="term" value="F:alanine-glyoxylate transaminase activity"/>
    <property type="evidence" value="ECO:0007669"/>
    <property type="project" value="UniProtKB-EC"/>
</dbReference>
<evidence type="ECO:0000256" key="5">
    <source>
        <dbReference type="ARBA" id="ARBA00022898"/>
    </source>
</evidence>
<dbReference type="InterPro" id="IPR024169">
    <property type="entry name" value="SP_NH2Trfase/AEP_transaminase"/>
</dbReference>
<evidence type="ECO:0000256" key="8">
    <source>
        <dbReference type="PIRSR" id="PIRSR000524-50"/>
    </source>
</evidence>
<comment type="catalytic activity">
    <reaction evidence="6">
        <text>glyoxylate + L-alanine = glycine + pyruvate</text>
        <dbReference type="Rhea" id="RHEA:24248"/>
        <dbReference type="ChEBI" id="CHEBI:15361"/>
        <dbReference type="ChEBI" id="CHEBI:36655"/>
        <dbReference type="ChEBI" id="CHEBI:57305"/>
        <dbReference type="ChEBI" id="CHEBI:57972"/>
        <dbReference type="EC" id="2.6.1.44"/>
    </reaction>
</comment>
<evidence type="ECO:0000256" key="2">
    <source>
        <dbReference type="ARBA" id="ARBA00009236"/>
    </source>
</evidence>
<feature type="domain" description="Aminotransferase class V" evidence="11">
    <location>
        <begin position="15"/>
        <end position="343"/>
    </location>
</feature>
<evidence type="ECO:0000256" key="9">
    <source>
        <dbReference type="RuleBase" id="RU004075"/>
    </source>
</evidence>
<reference evidence="13" key="1">
    <citation type="submission" date="2022-11" db="UniProtKB">
        <authorList>
            <consortium name="WormBaseParasite"/>
        </authorList>
    </citation>
    <scope>IDENTIFICATION</scope>
</reference>
<comment type="similarity">
    <text evidence="2 6 9">Belongs to the class-V pyridoxal-phosphate-dependent aminotransferase family.</text>
</comment>
<protein>
    <recommendedName>
        <fullName evidence="6">Alanine--glyoxylate aminotransferase</fullName>
        <ecNumber evidence="6">2.6.1.44</ecNumber>
    </recommendedName>
</protein>
<dbReference type="GO" id="GO:0004760">
    <property type="term" value="F:L-serine-pyruvate transaminase activity"/>
    <property type="evidence" value="ECO:0007669"/>
    <property type="project" value="TreeGrafter"/>
</dbReference>
<dbReference type="PANTHER" id="PTHR21152">
    <property type="entry name" value="AMINOTRANSFERASE CLASS V"/>
    <property type="match status" value="1"/>
</dbReference>
<dbReference type="GO" id="GO:0005777">
    <property type="term" value="C:peroxisome"/>
    <property type="evidence" value="ECO:0007669"/>
    <property type="project" value="TreeGrafter"/>
</dbReference>
<evidence type="ECO:0000256" key="6">
    <source>
        <dbReference type="PIRNR" id="PIRNR000524"/>
    </source>
</evidence>
<keyword evidence="3" id="KW-0032">Aminotransferase</keyword>
<evidence type="ECO:0000256" key="3">
    <source>
        <dbReference type="ARBA" id="ARBA00022576"/>
    </source>
</evidence>
<dbReference type="Gene3D" id="3.40.640.10">
    <property type="entry name" value="Type I PLP-dependent aspartate aminotransferase-like (Major domain)"/>
    <property type="match status" value="1"/>
</dbReference>
<keyword evidence="5 6" id="KW-0663">Pyridoxal phosphate</keyword>
<evidence type="ECO:0000259" key="11">
    <source>
        <dbReference type="Pfam" id="PF00266"/>
    </source>
</evidence>
<evidence type="ECO:0000256" key="1">
    <source>
        <dbReference type="ARBA" id="ARBA00001933"/>
    </source>
</evidence>
<dbReference type="Pfam" id="PF00266">
    <property type="entry name" value="Aminotran_5"/>
    <property type="match status" value="1"/>
</dbReference>
<name>A0A915LKC9_MELJA</name>
<feature type="modified residue" description="N6-(pyridoxal phosphate)lysine" evidence="8">
    <location>
        <position position="177"/>
    </location>
</feature>
<dbReference type="AlphaFoldDB" id="A0A915LKC9"/>
<evidence type="ECO:0000256" key="4">
    <source>
        <dbReference type="ARBA" id="ARBA00022679"/>
    </source>
</evidence>
<dbReference type="Proteomes" id="UP000887561">
    <property type="component" value="Unplaced"/>
</dbReference>